<keyword evidence="18" id="KW-1185">Reference proteome</keyword>
<dbReference type="InterPro" id="IPR006201">
    <property type="entry name" value="Neur_channel"/>
</dbReference>
<feature type="domain" description="Neurotransmitter-gated ion-channel ligand-binding" evidence="15">
    <location>
        <begin position="32"/>
        <end position="232"/>
    </location>
</feature>
<sequence>MLFGSGYIVVYVCWCLTVCSCKHVETESSMEKTLIRVILERYKQNGVVGRPVNDSRVKMVVQYGLQMIQLLGLDENKQVLRTNCWAVYRWSDSLLKWNASQYGGITELRIFPHQIWTPDIKLYNFADERLQEFREGRLVVDNNGNILWIQQALFRSTCQVEITYFPFDSQVCMLEFGSMAYDKTQLDLEWWIPDGSDTPMPYVDFSDYVPANDWFTDGEAERHIKHEDRVHQLRSVKRYRVREHLIGSRKHERYFPVLRYLIRIYRNPSFHLFILIVPCLLLSLLSLVVFWLPPDSAAKMMLGINIFVGFFVLLLLLAKSMPSAIKNFPIIGIFFCLNMVMVTLSIFMATWVVNLFYKGNDGQPVPFWIRRFIIDGLGRMLRIRQIIPLIEKSQRSYPEMSSCSISLNETGAFQSTHCDKINTNPFYLNDLAMESDNLNTNYNDEIQLNSFLLSNELSPHHTLKMKQNKLKQDSYDIKVSLKQLNTKQIKLGHKSSLGAEWRILALIIDRLFFIIYLLTLITIATFVILKTDIPDTTLQLINRNMDIKFCFLLLFGIFNEIVQVSGIAPKGHPKEMKTKSVEKNLIRMLLNRYEQFGVIGRPVNDSKIKVDVRYGLQLFQILDLDENKQILRTNCWSMYKWTDSLLRWNESDYGNIKTVRIFPSQIWTPDIKLYNFADERLREHRDARVVVSSNGEMLWVPQALFKSTCEVEITYFPFDTQICMLEFGSWTYDKTQMDILWWIPDSPPIEEMPYLDFSDYVPSNEWRTDGEKEREVHHINRTIQIRSVKKHRRRSQTVGNEVITREYPVLRYLVRLRRNPSFYVFMLVIPCVLLSSLTLVVFWLPPESPAKMMLGMNIFVAFFVLLLLLAESTPSAVKNFPLIGVFFCLNMIMITLSTFLATMVIHLYFRGDRKGAVPLFLRRIIIEGIGRLTLVRQRIPLSDINLKNVSTKCHKTTPISQICPIKCKQNSQSTCQNKRNRYSRSGLYPPFNEFVSHPACEGQYIESVNGNWFGSMEFQAHRRYSRKSYSHMPGAPKKVSHEIPEMAQQSMNYDNGTKQYSFGMINYEAENLNPTSTLERDVRELKKYVKMVVNRQKEATHKGLIAMEWRTLAIVLDRLFFFIYVTTILIAVVVSVPHNTEPEIPTEFRDSEE</sequence>
<keyword evidence="6 14" id="KW-0406">Ion transport</keyword>
<dbReference type="GO" id="GO:0045211">
    <property type="term" value="C:postsynaptic membrane"/>
    <property type="evidence" value="ECO:0007669"/>
    <property type="project" value="InterPro"/>
</dbReference>
<evidence type="ECO:0000256" key="11">
    <source>
        <dbReference type="ARBA" id="ARBA00023286"/>
    </source>
</evidence>
<keyword evidence="11" id="KW-1071">Ligand-gated ion channel</keyword>
<dbReference type="PROSITE" id="PS00236">
    <property type="entry name" value="NEUROTR_ION_CHANNEL"/>
    <property type="match status" value="2"/>
</dbReference>
<feature type="transmembrane region" description="Helical" evidence="14">
    <location>
        <begin position="298"/>
        <end position="318"/>
    </location>
</feature>
<evidence type="ECO:0000256" key="1">
    <source>
        <dbReference type="ARBA" id="ARBA00022448"/>
    </source>
</evidence>
<keyword evidence="1 14" id="KW-0813">Transport</keyword>
<comment type="subcellular location">
    <subcellularLocation>
        <location evidence="13">Synaptic cell membrane</location>
        <topology evidence="13">Multi-pass membrane protein</topology>
    </subcellularLocation>
</comment>
<dbReference type="PANTHER" id="PTHR18945">
    <property type="entry name" value="NEUROTRANSMITTER GATED ION CHANNEL"/>
    <property type="match status" value="1"/>
</dbReference>
<comment type="caution">
    <text evidence="17">The sequence shown here is derived from an EMBL/GenBank/DDBJ whole genome shotgun (WGS) entry which is preliminary data.</text>
</comment>
<proteinExistence type="inferred from homology"/>
<comment type="similarity">
    <text evidence="14">Belongs to the ligand-gated ion channel (TC 1.A.9) family.</text>
</comment>
<dbReference type="AlphaFoldDB" id="A0AAE1ZJ55"/>
<dbReference type="Pfam" id="PF02931">
    <property type="entry name" value="Neur_chan_LBD"/>
    <property type="match status" value="2"/>
</dbReference>
<feature type="transmembrane region" description="Helical" evidence="14">
    <location>
        <begin position="511"/>
        <end position="529"/>
    </location>
</feature>
<keyword evidence="8" id="KW-1015">Disulfide bond</keyword>
<keyword evidence="12 14" id="KW-0407">Ion channel</keyword>
<accession>A0AAE1ZJ55</accession>
<evidence type="ECO:0000256" key="14">
    <source>
        <dbReference type="RuleBase" id="RU000687"/>
    </source>
</evidence>
<keyword evidence="10" id="KW-0325">Glycoprotein</keyword>
<evidence type="ECO:0000259" key="15">
    <source>
        <dbReference type="Pfam" id="PF02931"/>
    </source>
</evidence>
<keyword evidence="14" id="KW-0732">Signal</keyword>
<keyword evidence="9" id="KW-0675">Receptor</keyword>
<feature type="chain" id="PRO_5041777889" evidence="14">
    <location>
        <begin position="22"/>
        <end position="1153"/>
    </location>
</feature>
<gene>
    <name evidence="17" type="ORF">MN116_001927</name>
</gene>
<dbReference type="Proteomes" id="UP001292079">
    <property type="component" value="Unassembled WGS sequence"/>
</dbReference>
<evidence type="ECO:0000256" key="6">
    <source>
        <dbReference type="ARBA" id="ARBA00023065"/>
    </source>
</evidence>
<feature type="transmembrane region" description="Helical" evidence="14">
    <location>
        <begin position="1119"/>
        <end position="1138"/>
    </location>
</feature>
<organism evidence="17 18">
    <name type="scientific">Schistosoma mekongi</name>
    <name type="common">Parasitic worm</name>
    <dbReference type="NCBI Taxonomy" id="38744"/>
    <lineage>
        <taxon>Eukaryota</taxon>
        <taxon>Metazoa</taxon>
        <taxon>Spiralia</taxon>
        <taxon>Lophotrochozoa</taxon>
        <taxon>Platyhelminthes</taxon>
        <taxon>Trematoda</taxon>
        <taxon>Digenea</taxon>
        <taxon>Strigeidida</taxon>
        <taxon>Schistosomatoidea</taxon>
        <taxon>Schistosomatidae</taxon>
        <taxon>Schistosoma</taxon>
    </lineage>
</organism>
<evidence type="ECO:0000313" key="18">
    <source>
        <dbReference type="Proteomes" id="UP001292079"/>
    </source>
</evidence>
<dbReference type="CDD" id="cd19033">
    <property type="entry name" value="LGIC_ECD_nAChR_proto-like"/>
    <property type="match status" value="1"/>
</dbReference>
<keyword evidence="4 14" id="KW-1133">Transmembrane helix</keyword>
<evidence type="ECO:0000256" key="7">
    <source>
        <dbReference type="ARBA" id="ARBA00023136"/>
    </source>
</evidence>
<dbReference type="Pfam" id="PF02932">
    <property type="entry name" value="Neur_chan_memb"/>
    <property type="match status" value="2"/>
</dbReference>
<feature type="domain" description="Neurotransmitter-gated ion-channel ligand-binding" evidence="15">
    <location>
        <begin position="583"/>
        <end position="776"/>
    </location>
</feature>
<dbReference type="InterPro" id="IPR006202">
    <property type="entry name" value="Neur_chan_lig-bd"/>
</dbReference>
<evidence type="ECO:0000256" key="2">
    <source>
        <dbReference type="ARBA" id="ARBA00022475"/>
    </source>
</evidence>
<feature type="transmembrane region" description="Helical" evidence="14">
    <location>
        <begin position="850"/>
        <end position="870"/>
    </location>
</feature>
<feature type="domain" description="Neurotransmitter-gated ion-channel transmembrane" evidence="16">
    <location>
        <begin position="827"/>
        <end position="1131"/>
    </location>
</feature>
<dbReference type="InterPro" id="IPR006029">
    <property type="entry name" value="Neurotrans-gated_channel_TM"/>
</dbReference>
<keyword evidence="5" id="KW-0770">Synapse</keyword>
<feature type="transmembrane region" description="Helical" evidence="14">
    <location>
        <begin position="882"/>
        <end position="909"/>
    </location>
</feature>
<evidence type="ECO:0000313" key="17">
    <source>
        <dbReference type="EMBL" id="KAK4474810.1"/>
    </source>
</evidence>
<dbReference type="SUPFAM" id="SSF90112">
    <property type="entry name" value="Neurotransmitter-gated ion-channel transmembrane pore"/>
    <property type="match status" value="2"/>
</dbReference>
<dbReference type="GO" id="GO:0004888">
    <property type="term" value="F:transmembrane signaling receptor activity"/>
    <property type="evidence" value="ECO:0007669"/>
    <property type="project" value="InterPro"/>
</dbReference>
<protein>
    <submittedName>
        <fullName evidence="17">Uncharacterized protein</fullName>
    </submittedName>
</protein>
<reference evidence="17" key="2">
    <citation type="journal article" date="2023" name="Infect Dis Poverty">
        <title>Chromosome-scale genome of the human blood fluke Schistosoma mekongi and its implications for public health.</title>
        <authorList>
            <person name="Zhou M."/>
            <person name="Xu L."/>
            <person name="Xu D."/>
            <person name="Chen W."/>
            <person name="Khan J."/>
            <person name="Hu Y."/>
            <person name="Huang H."/>
            <person name="Wei H."/>
            <person name="Zhang Y."/>
            <person name="Chusongsang P."/>
            <person name="Tanasarnprasert K."/>
            <person name="Hu X."/>
            <person name="Limpanont Y."/>
            <person name="Lv Z."/>
        </authorList>
    </citation>
    <scope>NUCLEOTIDE SEQUENCE</scope>
    <source>
        <strain evidence="17">LV_2022a</strain>
    </source>
</reference>
<dbReference type="Gene3D" id="2.70.170.10">
    <property type="entry name" value="Neurotransmitter-gated ion-channel ligand-binding domain"/>
    <property type="match status" value="2"/>
</dbReference>
<feature type="signal peptide" evidence="14">
    <location>
        <begin position="1"/>
        <end position="21"/>
    </location>
</feature>
<dbReference type="InterPro" id="IPR036719">
    <property type="entry name" value="Neuro-gated_channel_TM_sf"/>
</dbReference>
<dbReference type="EMBL" id="JALJAT010000001">
    <property type="protein sequence ID" value="KAK4474810.1"/>
    <property type="molecule type" value="Genomic_DNA"/>
</dbReference>
<evidence type="ECO:0000256" key="5">
    <source>
        <dbReference type="ARBA" id="ARBA00023018"/>
    </source>
</evidence>
<dbReference type="SUPFAM" id="SSF63712">
    <property type="entry name" value="Nicotinic receptor ligand binding domain-like"/>
    <property type="match status" value="2"/>
</dbReference>
<evidence type="ECO:0000259" key="16">
    <source>
        <dbReference type="Pfam" id="PF02932"/>
    </source>
</evidence>
<feature type="transmembrane region" description="Helical" evidence="14">
    <location>
        <begin position="330"/>
        <end position="353"/>
    </location>
</feature>
<feature type="transmembrane region" description="Helical" evidence="14">
    <location>
        <begin position="270"/>
        <end position="292"/>
    </location>
</feature>
<dbReference type="PRINTS" id="PR00254">
    <property type="entry name" value="NICOTINICR"/>
</dbReference>
<dbReference type="CDD" id="cd19051">
    <property type="entry name" value="LGIC_TM_cation"/>
    <property type="match status" value="2"/>
</dbReference>
<dbReference type="InterPro" id="IPR038050">
    <property type="entry name" value="Neuro_actylchol_rec"/>
</dbReference>
<evidence type="ECO:0000256" key="9">
    <source>
        <dbReference type="ARBA" id="ARBA00023170"/>
    </source>
</evidence>
<dbReference type="FunFam" id="2.70.170.10:FF:000028">
    <property type="entry name" value="AcetylCholine Receptor"/>
    <property type="match status" value="2"/>
</dbReference>
<evidence type="ECO:0000256" key="3">
    <source>
        <dbReference type="ARBA" id="ARBA00022692"/>
    </source>
</evidence>
<dbReference type="GO" id="GO:0022848">
    <property type="term" value="F:acetylcholine-gated monoatomic cation-selective channel activity"/>
    <property type="evidence" value="ECO:0007669"/>
    <property type="project" value="InterPro"/>
</dbReference>
<evidence type="ECO:0000256" key="10">
    <source>
        <dbReference type="ARBA" id="ARBA00023180"/>
    </source>
</evidence>
<dbReference type="InterPro" id="IPR002394">
    <property type="entry name" value="Nicotinic_acetylcholine_rcpt"/>
</dbReference>
<keyword evidence="7 14" id="KW-0472">Membrane</keyword>
<comment type="caution">
    <text evidence="14">Lacks conserved residue(s) required for the propagation of feature annotation.</text>
</comment>
<keyword evidence="2" id="KW-1003">Cell membrane</keyword>
<reference evidence="17" key="1">
    <citation type="submission" date="2022-04" db="EMBL/GenBank/DDBJ databases">
        <authorList>
            <person name="Xu L."/>
            <person name="Lv Z."/>
        </authorList>
    </citation>
    <scope>NUCLEOTIDE SEQUENCE</scope>
    <source>
        <strain evidence="17">LV_2022a</strain>
    </source>
</reference>
<dbReference type="PRINTS" id="PR00252">
    <property type="entry name" value="NRIONCHANNEL"/>
</dbReference>
<evidence type="ECO:0000256" key="12">
    <source>
        <dbReference type="ARBA" id="ARBA00023303"/>
    </source>
</evidence>
<dbReference type="Gene3D" id="1.20.58.390">
    <property type="entry name" value="Neurotransmitter-gated ion-channel transmembrane domain"/>
    <property type="match status" value="2"/>
</dbReference>
<feature type="transmembrane region" description="Helical" evidence="14">
    <location>
        <begin position="822"/>
        <end position="844"/>
    </location>
</feature>
<evidence type="ECO:0000256" key="4">
    <source>
        <dbReference type="ARBA" id="ARBA00022989"/>
    </source>
</evidence>
<name>A0AAE1ZJ55_SCHME</name>
<dbReference type="InterPro" id="IPR018000">
    <property type="entry name" value="Neurotransmitter_ion_chnl_CS"/>
</dbReference>
<dbReference type="InterPro" id="IPR036734">
    <property type="entry name" value="Neur_chan_lig-bd_sf"/>
</dbReference>
<evidence type="ECO:0000256" key="8">
    <source>
        <dbReference type="ARBA" id="ARBA00023157"/>
    </source>
</evidence>
<feature type="domain" description="Neurotransmitter-gated ion-channel transmembrane" evidence="16">
    <location>
        <begin position="275"/>
        <end position="523"/>
    </location>
</feature>
<keyword evidence="3 14" id="KW-0812">Transmembrane</keyword>
<evidence type="ECO:0000256" key="13">
    <source>
        <dbReference type="ARBA" id="ARBA00034099"/>
    </source>
</evidence>